<dbReference type="InterPro" id="IPR007405">
    <property type="entry name" value="Phage_KVP40_Orf299"/>
</dbReference>
<sequence length="159" mass="17794">MEFISPTDGRLTLKETYNAVLNFIKDQPQHAYKLIIGTDSQPNDPRSSFVTAIVVYRVGHGGRFFYHRRKVNTKGGFKQRIFYEVSCSLEVASKITRMLSEETELDENIEVEIHVDVGENGPTSTIIKEVVGMVVGSGFEALIKPEAYAASSVADKYTR</sequence>
<protein>
    <submittedName>
        <fullName evidence="1">Ribonuclease H-like YkuK family protein</fullName>
    </submittedName>
</protein>
<gene>
    <name evidence="1" type="ORF">I0Q91_08940</name>
</gene>
<evidence type="ECO:0000313" key="1">
    <source>
        <dbReference type="EMBL" id="MBF8437202.1"/>
    </source>
</evidence>
<name>A0A931FAQ0_9FIRM</name>
<dbReference type="AlphaFoldDB" id="A0A931FAQ0"/>
<accession>A0A931FAQ0</accession>
<dbReference type="PANTHER" id="PTHR39961">
    <property type="entry name" value="HYPOTHETICAL CYTOSOLIC PROTEIN"/>
    <property type="match status" value="1"/>
</dbReference>
<dbReference type="PANTHER" id="PTHR39961:SF1">
    <property type="entry name" value="DUF458 DOMAIN-CONTAINING PROTEIN"/>
    <property type="match status" value="1"/>
</dbReference>
<dbReference type="Proteomes" id="UP000621436">
    <property type="component" value="Unassembled WGS sequence"/>
</dbReference>
<evidence type="ECO:0000313" key="2">
    <source>
        <dbReference type="Proteomes" id="UP000621436"/>
    </source>
</evidence>
<keyword evidence="2" id="KW-1185">Reference proteome</keyword>
<dbReference type="Pfam" id="PF04308">
    <property type="entry name" value="RNaseH_like"/>
    <property type="match status" value="1"/>
</dbReference>
<dbReference type="EMBL" id="JADPIE010000004">
    <property type="protein sequence ID" value="MBF8437202.1"/>
    <property type="molecule type" value="Genomic_DNA"/>
</dbReference>
<comment type="caution">
    <text evidence="1">The sequence shown here is derived from an EMBL/GenBank/DDBJ whole genome shotgun (WGS) entry which is preliminary data.</text>
</comment>
<proteinExistence type="predicted"/>
<organism evidence="1 2">
    <name type="scientific">Halonatronomonas betaini</name>
    <dbReference type="NCBI Taxonomy" id="2778430"/>
    <lineage>
        <taxon>Bacteria</taxon>
        <taxon>Bacillati</taxon>
        <taxon>Bacillota</taxon>
        <taxon>Clostridia</taxon>
        <taxon>Halanaerobiales</taxon>
        <taxon>Halarsenatibacteraceae</taxon>
        <taxon>Halonatronomonas</taxon>
    </lineage>
</organism>
<dbReference type="RefSeq" id="WP_270454164.1">
    <property type="nucleotide sequence ID" value="NZ_JADPIE010000004.1"/>
</dbReference>
<reference evidence="1" key="1">
    <citation type="submission" date="2020-11" db="EMBL/GenBank/DDBJ databases">
        <title>Halonatronomonas betainensis gen. nov., sp. nov. a novel haloalkaliphilic representative of the family Halanaerobiacae capable of betaine degradation.</title>
        <authorList>
            <person name="Boltyanskaya Y."/>
            <person name="Kevbrin V."/>
            <person name="Detkova E."/>
            <person name="Grouzdev D.S."/>
            <person name="Koziaeva V."/>
            <person name="Zhilina T."/>
        </authorList>
    </citation>
    <scope>NUCLEOTIDE SEQUENCE</scope>
    <source>
        <strain evidence="1">Z-7014</strain>
    </source>
</reference>